<dbReference type="PANTHER" id="PTHR48090:SF7">
    <property type="entry name" value="RFBJ PROTEIN"/>
    <property type="match status" value="1"/>
</dbReference>
<comment type="caution">
    <text evidence="2">The sequence shown here is derived from an EMBL/GenBank/DDBJ whole genome shotgun (WGS) entry which is preliminary data.</text>
</comment>
<dbReference type="EMBL" id="CAKLPZ010000002">
    <property type="protein sequence ID" value="CAH1000601.1"/>
    <property type="molecule type" value="Genomic_DNA"/>
</dbReference>
<dbReference type="Pfam" id="PF00535">
    <property type="entry name" value="Glycos_transf_2"/>
    <property type="match status" value="1"/>
</dbReference>
<dbReference type="PANTHER" id="PTHR48090">
    <property type="entry name" value="UNDECAPRENYL-PHOSPHATE 4-DEOXY-4-FORMAMIDO-L-ARABINOSE TRANSFERASE-RELATED"/>
    <property type="match status" value="1"/>
</dbReference>
<dbReference type="InterPro" id="IPR001173">
    <property type="entry name" value="Glyco_trans_2-like"/>
</dbReference>
<keyword evidence="2" id="KW-0328">Glycosyltransferase</keyword>
<reference evidence="2" key="1">
    <citation type="submission" date="2021-12" db="EMBL/GenBank/DDBJ databases">
        <authorList>
            <person name="Rodrigo-Torres L."/>
            <person name="Arahal R. D."/>
            <person name="Lucena T."/>
        </authorList>
    </citation>
    <scope>NUCLEOTIDE SEQUENCE</scope>
    <source>
        <strain evidence="2">CECT 8419</strain>
    </source>
</reference>
<evidence type="ECO:0000259" key="1">
    <source>
        <dbReference type="Pfam" id="PF00535"/>
    </source>
</evidence>
<organism evidence="2 3">
    <name type="scientific">Neolewinella maritima</name>
    <dbReference type="NCBI Taxonomy" id="1383882"/>
    <lineage>
        <taxon>Bacteria</taxon>
        <taxon>Pseudomonadati</taxon>
        <taxon>Bacteroidota</taxon>
        <taxon>Saprospiria</taxon>
        <taxon>Saprospirales</taxon>
        <taxon>Lewinellaceae</taxon>
        <taxon>Neolewinella</taxon>
    </lineage>
</organism>
<dbReference type="GO" id="GO:0016757">
    <property type="term" value="F:glycosyltransferase activity"/>
    <property type="evidence" value="ECO:0007669"/>
    <property type="project" value="UniProtKB-KW"/>
</dbReference>
<sequence length="229" mass="25195">MIVDVIIPAYNEEASIGLVVAELPHALLREVIVCDNNSRDRTAEVGAAAGATVVTERRPGYGSACLRGMQHIAERPAAEQPDIVVFIDGDHSDYPEQLPELIAPILEQGYDLVIGSRALGEVEAGSMTLPQVFGNWLATNLIRLFYGYEFTDLGPFRAIRYPALLALGMQDPDFGWTVEMQVRAAKAGLRCTEVPVRYRRRIGISKISGTVRGTFLAGHKILWTIFKLL</sequence>
<keyword evidence="3" id="KW-1185">Reference proteome</keyword>
<dbReference type="RefSeq" id="WP_238750639.1">
    <property type="nucleotide sequence ID" value="NZ_CAKLPZ010000002.1"/>
</dbReference>
<feature type="domain" description="Glycosyltransferase 2-like" evidence="1">
    <location>
        <begin position="5"/>
        <end position="151"/>
    </location>
</feature>
<accession>A0ABN8F8R4</accession>
<protein>
    <submittedName>
        <fullName evidence="2">Glycosyltransferase</fullName>
        <ecNumber evidence="2">2.4.-.-</ecNumber>
    </submittedName>
</protein>
<dbReference type="SUPFAM" id="SSF53448">
    <property type="entry name" value="Nucleotide-diphospho-sugar transferases"/>
    <property type="match status" value="1"/>
</dbReference>
<evidence type="ECO:0000313" key="2">
    <source>
        <dbReference type="EMBL" id="CAH1000601.1"/>
    </source>
</evidence>
<dbReference type="InterPro" id="IPR050256">
    <property type="entry name" value="Glycosyltransferase_2"/>
</dbReference>
<dbReference type="CDD" id="cd04179">
    <property type="entry name" value="DPM_DPG-synthase_like"/>
    <property type="match status" value="1"/>
</dbReference>
<dbReference type="Proteomes" id="UP000837803">
    <property type="component" value="Unassembled WGS sequence"/>
</dbReference>
<proteinExistence type="predicted"/>
<keyword evidence="2" id="KW-0808">Transferase</keyword>
<dbReference type="Gene3D" id="3.90.550.10">
    <property type="entry name" value="Spore Coat Polysaccharide Biosynthesis Protein SpsA, Chain A"/>
    <property type="match status" value="1"/>
</dbReference>
<gene>
    <name evidence="2" type="ORF">LEM8419_01735</name>
</gene>
<name>A0ABN8F8R4_9BACT</name>
<evidence type="ECO:0000313" key="3">
    <source>
        <dbReference type="Proteomes" id="UP000837803"/>
    </source>
</evidence>
<dbReference type="EC" id="2.4.-.-" evidence="2"/>
<dbReference type="InterPro" id="IPR029044">
    <property type="entry name" value="Nucleotide-diphossugar_trans"/>
</dbReference>